<proteinExistence type="predicted"/>
<sequence length="190" mass="21241">MRTPTEIVLVRHARSVPPTADGPDDFTRPLTTRGLRQAEELVTTLSEARPAAIWSSPYRRAIQTVQPTADALGLPVRTRTELREWDDGLAFTEVWESHYVRSWTDLSYARPGGESLEQLGIRAVAALRALARHHPGRVVLVGSHGTFICRALAGFGVPVEWATVRQMPMPAVYRLRFTDPHTRPEISELV</sequence>
<dbReference type="EMBL" id="SAIY01000008">
    <property type="protein sequence ID" value="NGM15177.1"/>
    <property type="molecule type" value="Genomic_DNA"/>
</dbReference>
<dbReference type="InterPro" id="IPR013078">
    <property type="entry name" value="His_Pase_superF_clade-1"/>
</dbReference>
<evidence type="ECO:0000313" key="2">
    <source>
        <dbReference type="Proteomes" id="UP000478148"/>
    </source>
</evidence>
<dbReference type="Gene3D" id="3.40.50.1240">
    <property type="entry name" value="Phosphoglycerate mutase-like"/>
    <property type="match status" value="1"/>
</dbReference>
<dbReference type="GO" id="GO:0005829">
    <property type="term" value="C:cytosol"/>
    <property type="evidence" value="ECO:0007669"/>
    <property type="project" value="TreeGrafter"/>
</dbReference>
<accession>A0A6M1LAF7</accession>
<reference evidence="1 2" key="1">
    <citation type="submission" date="2020-02" db="EMBL/GenBank/DDBJ databases">
        <title>Draft Genome Sequence of Verrucosispora sp. Strain CWR15, Isolated from Gulf of Mexico Sponge.</title>
        <authorList>
            <person name="Kennedy S.J."/>
            <person name="Cella E."/>
            <person name="Azarian T."/>
            <person name="Baker B.J."/>
            <person name="Shaw L.N."/>
        </authorList>
    </citation>
    <scope>NUCLEOTIDE SEQUENCE [LARGE SCALE GENOMIC DNA]</scope>
    <source>
        <strain evidence="1 2">CWR15</strain>
    </source>
</reference>
<dbReference type="InterPro" id="IPR029033">
    <property type="entry name" value="His_PPase_superfam"/>
</dbReference>
<keyword evidence="2" id="KW-1185">Reference proteome</keyword>
<dbReference type="AlphaFoldDB" id="A0A6M1LAF7"/>
<dbReference type="InterPro" id="IPR050275">
    <property type="entry name" value="PGM_Phosphatase"/>
</dbReference>
<dbReference type="PANTHER" id="PTHR48100:SF44">
    <property type="entry name" value="PHOSPHATASE C1620.13-RELATED"/>
    <property type="match status" value="1"/>
</dbReference>
<organism evidence="1 2">
    <name type="scientific">Verrucosispora sioxanthis</name>
    <dbReference type="NCBI Taxonomy" id="2499994"/>
    <lineage>
        <taxon>Bacteria</taxon>
        <taxon>Bacillati</taxon>
        <taxon>Actinomycetota</taxon>
        <taxon>Actinomycetes</taxon>
        <taxon>Micromonosporales</taxon>
        <taxon>Micromonosporaceae</taxon>
        <taxon>Micromonospora</taxon>
    </lineage>
</organism>
<dbReference type="CDD" id="cd07067">
    <property type="entry name" value="HP_PGM_like"/>
    <property type="match status" value="1"/>
</dbReference>
<protein>
    <submittedName>
        <fullName evidence="1">Histidine phosphatase family protein</fullName>
    </submittedName>
</protein>
<comment type="caution">
    <text evidence="1">The sequence shown here is derived from an EMBL/GenBank/DDBJ whole genome shotgun (WGS) entry which is preliminary data.</text>
</comment>
<dbReference type="Proteomes" id="UP000478148">
    <property type="component" value="Unassembled WGS sequence"/>
</dbReference>
<evidence type="ECO:0000313" key="1">
    <source>
        <dbReference type="EMBL" id="NGM15177.1"/>
    </source>
</evidence>
<gene>
    <name evidence="1" type="ORF">ENC19_22255</name>
</gene>
<dbReference type="GO" id="GO:0016791">
    <property type="term" value="F:phosphatase activity"/>
    <property type="evidence" value="ECO:0007669"/>
    <property type="project" value="TreeGrafter"/>
</dbReference>
<dbReference type="SMART" id="SM00855">
    <property type="entry name" value="PGAM"/>
    <property type="match status" value="1"/>
</dbReference>
<dbReference type="Pfam" id="PF00300">
    <property type="entry name" value="His_Phos_1"/>
    <property type="match status" value="1"/>
</dbReference>
<dbReference type="SUPFAM" id="SSF53254">
    <property type="entry name" value="Phosphoglycerate mutase-like"/>
    <property type="match status" value="1"/>
</dbReference>
<dbReference type="PANTHER" id="PTHR48100">
    <property type="entry name" value="BROAD-SPECIFICITY PHOSPHATASE YOR283W-RELATED"/>
    <property type="match status" value="1"/>
</dbReference>
<name>A0A6M1LAF7_9ACTN</name>